<dbReference type="EMBL" id="JBDFQZ010000012">
    <property type="protein sequence ID" value="KAK9671988.1"/>
    <property type="molecule type" value="Genomic_DNA"/>
</dbReference>
<dbReference type="Proteomes" id="UP001443914">
    <property type="component" value="Unassembled WGS sequence"/>
</dbReference>
<accession>A0AAW1H7H1</accession>
<comment type="caution">
    <text evidence="2">The sequence shown here is derived from an EMBL/GenBank/DDBJ whole genome shotgun (WGS) entry which is preliminary data.</text>
</comment>
<evidence type="ECO:0000313" key="2">
    <source>
        <dbReference type="EMBL" id="KAK9671988.1"/>
    </source>
</evidence>
<name>A0AAW1H7H1_SAPOF</name>
<dbReference type="AlphaFoldDB" id="A0AAW1H7H1"/>
<protein>
    <submittedName>
        <fullName evidence="2">Uncharacterized protein</fullName>
    </submittedName>
</protein>
<gene>
    <name evidence="2" type="ORF">RND81_12G068000</name>
</gene>
<feature type="region of interest" description="Disordered" evidence="1">
    <location>
        <begin position="125"/>
        <end position="161"/>
    </location>
</feature>
<reference evidence="2" key="1">
    <citation type="submission" date="2024-03" db="EMBL/GenBank/DDBJ databases">
        <title>WGS assembly of Saponaria officinalis var. Norfolk2.</title>
        <authorList>
            <person name="Jenkins J."/>
            <person name="Shu S."/>
            <person name="Grimwood J."/>
            <person name="Barry K."/>
            <person name="Goodstein D."/>
            <person name="Schmutz J."/>
            <person name="Leebens-Mack J."/>
            <person name="Osbourn A."/>
        </authorList>
    </citation>
    <scope>NUCLEOTIDE SEQUENCE [LARGE SCALE GENOMIC DNA]</scope>
    <source>
        <strain evidence="2">JIC</strain>
    </source>
</reference>
<evidence type="ECO:0000256" key="1">
    <source>
        <dbReference type="SAM" id="MobiDB-lite"/>
    </source>
</evidence>
<keyword evidence="3" id="KW-1185">Reference proteome</keyword>
<organism evidence="2 3">
    <name type="scientific">Saponaria officinalis</name>
    <name type="common">Common soapwort</name>
    <name type="synonym">Lychnis saponaria</name>
    <dbReference type="NCBI Taxonomy" id="3572"/>
    <lineage>
        <taxon>Eukaryota</taxon>
        <taxon>Viridiplantae</taxon>
        <taxon>Streptophyta</taxon>
        <taxon>Embryophyta</taxon>
        <taxon>Tracheophyta</taxon>
        <taxon>Spermatophyta</taxon>
        <taxon>Magnoliopsida</taxon>
        <taxon>eudicotyledons</taxon>
        <taxon>Gunneridae</taxon>
        <taxon>Pentapetalae</taxon>
        <taxon>Caryophyllales</taxon>
        <taxon>Caryophyllaceae</taxon>
        <taxon>Caryophylleae</taxon>
        <taxon>Saponaria</taxon>
    </lineage>
</organism>
<evidence type="ECO:0000313" key="3">
    <source>
        <dbReference type="Proteomes" id="UP001443914"/>
    </source>
</evidence>
<feature type="compositionally biased region" description="Pro residues" evidence="1">
    <location>
        <begin position="129"/>
        <end position="143"/>
    </location>
</feature>
<proteinExistence type="predicted"/>
<sequence>MPSIFRNISSSDPNYFRYPIGLNFGYPNLFGSDIKKSNFRIRISDSKAQIGSDIRSVLCLKIKACLLLGDKERVREIENPPLIPPNISKFISHLTLMILNSLSPLPHTNTPNYPVHTFITTTTNTQLAPLPPQSPPPPPPPPYTTLVTDSPHPSSLPPPSPLLATTSTTAITFTILAVAPFTTTTTVAVFTVC</sequence>